<dbReference type="Proteomes" id="UP000233535">
    <property type="component" value="Unassembled WGS sequence"/>
</dbReference>
<dbReference type="OrthoDB" id="442188at2"/>
<evidence type="ECO:0000313" key="4">
    <source>
        <dbReference type="Proteomes" id="UP000233535"/>
    </source>
</evidence>
<proteinExistence type="inferred from homology"/>
<dbReference type="EMBL" id="MVDD01000012">
    <property type="protein sequence ID" value="PKQ61756.1"/>
    <property type="molecule type" value="Genomic_DNA"/>
</dbReference>
<evidence type="ECO:0000259" key="2">
    <source>
        <dbReference type="Pfam" id="PF08547"/>
    </source>
</evidence>
<feature type="domain" description="NADH:ubiquinone oxidoreductase intermediate-associated protein 30" evidence="2">
    <location>
        <begin position="10"/>
        <end position="159"/>
    </location>
</feature>
<dbReference type="PANTHER" id="PTHR13194">
    <property type="entry name" value="COMPLEX I INTERMEDIATE-ASSOCIATED PROTEIN 30"/>
    <property type="match status" value="1"/>
</dbReference>
<reference evidence="3 4" key="1">
    <citation type="journal article" date="2017" name="Front. Microbiol.">
        <title>Labilibaculum manganireducens gen. nov., sp. nov. and Labilibaculum filiforme sp. nov., Novel Bacteroidetes Isolated from Subsurface Sediments of the Baltic Sea.</title>
        <authorList>
            <person name="Vandieken V."/>
            <person name="Marshall I.P."/>
            <person name="Niemann H."/>
            <person name="Engelen B."/>
            <person name="Cypionka H."/>
        </authorList>
    </citation>
    <scope>NUCLEOTIDE SEQUENCE [LARGE SCALE GENOMIC DNA]</scope>
    <source>
        <strain evidence="3 4">59.16B</strain>
    </source>
</reference>
<keyword evidence="4" id="KW-1185">Reference proteome</keyword>
<gene>
    <name evidence="3" type="ORF">BZG02_14970</name>
</gene>
<comment type="caution">
    <text evidence="3">The sequence shown here is derived from an EMBL/GenBank/DDBJ whole genome shotgun (WGS) entry which is preliminary data.</text>
</comment>
<comment type="similarity">
    <text evidence="1">Belongs to the CIA30 family.</text>
</comment>
<organism evidence="3 4">
    <name type="scientific">Labilibaculum filiforme</name>
    <dbReference type="NCBI Taxonomy" id="1940526"/>
    <lineage>
        <taxon>Bacteria</taxon>
        <taxon>Pseudomonadati</taxon>
        <taxon>Bacteroidota</taxon>
        <taxon>Bacteroidia</taxon>
        <taxon>Marinilabiliales</taxon>
        <taxon>Marinifilaceae</taxon>
        <taxon>Labilibaculum</taxon>
    </lineage>
</organism>
<evidence type="ECO:0000256" key="1">
    <source>
        <dbReference type="ARBA" id="ARBA00007884"/>
    </source>
</evidence>
<name>A0A2N3HUL1_9BACT</name>
<dbReference type="SUPFAM" id="SSF49785">
    <property type="entry name" value="Galactose-binding domain-like"/>
    <property type="match status" value="1"/>
</dbReference>
<dbReference type="InterPro" id="IPR013857">
    <property type="entry name" value="NADH-UbQ_OxRdtase-assoc_prot30"/>
</dbReference>
<evidence type="ECO:0000313" key="3">
    <source>
        <dbReference type="EMBL" id="PKQ61756.1"/>
    </source>
</evidence>
<dbReference type="Pfam" id="PF08547">
    <property type="entry name" value="CIA30"/>
    <property type="match status" value="1"/>
</dbReference>
<dbReference type="InterPro" id="IPR008979">
    <property type="entry name" value="Galactose-bd-like_sf"/>
</dbReference>
<protein>
    <submittedName>
        <fullName evidence="3">CIA30 family protein</fullName>
    </submittedName>
</protein>
<dbReference type="AlphaFoldDB" id="A0A2N3HUL1"/>
<dbReference type="PANTHER" id="PTHR13194:SF19">
    <property type="entry name" value="NAD(P)-BINDING ROSSMANN-FOLD SUPERFAMILY PROTEIN"/>
    <property type="match status" value="1"/>
</dbReference>
<dbReference type="InterPro" id="IPR039131">
    <property type="entry name" value="NDUFAF1"/>
</dbReference>
<accession>A0A2N3HUL1</accession>
<sequence length="165" mass="18620">MNPNTATLVEFNSTSNISDWFVINDTIMGGKSDSGFYLNKEGDAVFKGNISLENKGGFSMLKHRLLPINVAKYDTIALKLKGDGKRYQVRLKSNSEEQHAYASYFVTSGNWQIIEIPLAELHPTFRGQKLQIANYPNKILEEIAILIGNKKAESFHLELKWIALK</sequence>